<organism evidence="2 3">
    <name type="scientific">Kineosporia babensis</name>
    <dbReference type="NCBI Taxonomy" id="499548"/>
    <lineage>
        <taxon>Bacteria</taxon>
        <taxon>Bacillati</taxon>
        <taxon>Actinomycetota</taxon>
        <taxon>Actinomycetes</taxon>
        <taxon>Kineosporiales</taxon>
        <taxon>Kineosporiaceae</taxon>
        <taxon>Kineosporia</taxon>
    </lineage>
</organism>
<sequence>MNGPEALGRGLAQPLHVGVAGLAEATGVAKVEESIRVILGTQPGERLMRPQFGANLRSLVFAPNNSATAGLAAHYVREALNRWEPRIEVLDVVAENDQTAAALVINVHYRLRATAQEQVLTYPLALDDPR</sequence>
<evidence type="ECO:0000259" key="1">
    <source>
        <dbReference type="Pfam" id="PF04965"/>
    </source>
</evidence>
<dbReference type="Gene3D" id="3.10.450.40">
    <property type="match status" value="1"/>
</dbReference>
<gene>
    <name evidence="2" type="ORF">LR394_34125</name>
</gene>
<dbReference type="RefSeq" id="WP_231448765.1">
    <property type="nucleotide sequence ID" value="NZ_JAJOMB010000025.1"/>
</dbReference>
<protein>
    <submittedName>
        <fullName evidence="2">GPW/gp25 family protein</fullName>
    </submittedName>
</protein>
<accession>A0A9X1NKH6</accession>
<dbReference type="AlphaFoldDB" id="A0A9X1NKH6"/>
<dbReference type="Pfam" id="PF04965">
    <property type="entry name" value="GPW_gp25"/>
    <property type="match status" value="1"/>
</dbReference>
<feature type="domain" description="IraD/Gp25-like" evidence="1">
    <location>
        <begin position="28"/>
        <end position="115"/>
    </location>
</feature>
<reference evidence="2" key="1">
    <citation type="submission" date="2021-11" db="EMBL/GenBank/DDBJ databases">
        <title>Streptomyces corallinus and Kineosporia corallina sp. nov., two new coral-derived marine actinobacteria.</title>
        <authorList>
            <person name="Buangrab K."/>
            <person name="Sutthacheep M."/>
            <person name="Yeemin T."/>
            <person name="Harunari E."/>
            <person name="Igarashi Y."/>
            <person name="Sripreechasak P."/>
            <person name="Kanchanasin P."/>
            <person name="Tanasupawat S."/>
            <person name="Phongsopitanun W."/>
        </authorList>
    </citation>
    <scope>NUCLEOTIDE SEQUENCE</scope>
    <source>
        <strain evidence="2">JCM 31032</strain>
    </source>
</reference>
<dbReference type="EMBL" id="JAJOMB010000025">
    <property type="protein sequence ID" value="MCD5315945.1"/>
    <property type="molecule type" value="Genomic_DNA"/>
</dbReference>
<keyword evidence="3" id="KW-1185">Reference proteome</keyword>
<name>A0A9X1NKH6_9ACTN</name>
<dbReference type="InterPro" id="IPR007048">
    <property type="entry name" value="IraD/Gp25-like"/>
</dbReference>
<dbReference type="SUPFAM" id="SSF160719">
    <property type="entry name" value="gpW/gp25-like"/>
    <property type="match status" value="1"/>
</dbReference>
<comment type="caution">
    <text evidence="2">The sequence shown here is derived from an EMBL/GenBank/DDBJ whole genome shotgun (WGS) entry which is preliminary data.</text>
</comment>
<proteinExistence type="predicted"/>
<evidence type="ECO:0000313" key="3">
    <source>
        <dbReference type="Proteomes" id="UP001138997"/>
    </source>
</evidence>
<evidence type="ECO:0000313" key="2">
    <source>
        <dbReference type="EMBL" id="MCD5315945.1"/>
    </source>
</evidence>
<dbReference type="Proteomes" id="UP001138997">
    <property type="component" value="Unassembled WGS sequence"/>
</dbReference>